<organism evidence="2">
    <name type="scientific">Rhizophora mucronata</name>
    <name type="common">Asiatic mangrove</name>
    <dbReference type="NCBI Taxonomy" id="61149"/>
    <lineage>
        <taxon>Eukaryota</taxon>
        <taxon>Viridiplantae</taxon>
        <taxon>Streptophyta</taxon>
        <taxon>Embryophyta</taxon>
        <taxon>Tracheophyta</taxon>
        <taxon>Spermatophyta</taxon>
        <taxon>Magnoliopsida</taxon>
        <taxon>eudicotyledons</taxon>
        <taxon>Gunneridae</taxon>
        <taxon>Pentapetalae</taxon>
        <taxon>rosids</taxon>
        <taxon>fabids</taxon>
        <taxon>Malpighiales</taxon>
        <taxon>Rhizophoraceae</taxon>
        <taxon>Rhizophora</taxon>
    </lineage>
</organism>
<evidence type="ECO:0000256" key="1">
    <source>
        <dbReference type="SAM" id="MobiDB-lite"/>
    </source>
</evidence>
<name>A0A2P2KQ92_RHIMU</name>
<accession>A0A2P2KQ92</accession>
<dbReference type="AlphaFoldDB" id="A0A2P2KQ92"/>
<feature type="region of interest" description="Disordered" evidence="1">
    <location>
        <begin position="1"/>
        <end position="28"/>
    </location>
</feature>
<evidence type="ECO:0000313" key="2">
    <source>
        <dbReference type="EMBL" id="MBX07876.1"/>
    </source>
</evidence>
<proteinExistence type="predicted"/>
<dbReference type="EMBL" id="GGEC01027392">
    <property type="protein sequence ID" value="MBX07876.1"/>
    <property type="molecule type" value="Transcribed_RNA"/>
</dbReference>
<protein>
    <submittedName>
        <fullName evidence="2">Uncharacterized protein</fullName>
    </submittedName>
</protein>
<reference evidence="2" key="1">
    <citation type="submission" date="2018-02" db="EMBL/GenBank/DDBJ databases">
        <title>Rhizophora mucronata_Transcriptome.</title>
        <authorList>
            <person name="Meera S.P."/>
            <person name="Sreeshan A."/>
            <person name="Augustine A."/>
        </authorList>
    </citation>
    <scope>NUCLEOTIDE SEQUENCE</scope>
    <source>
        <tissue evidence="2">Leaf</tissue>
    </source>
</reference>
<sequence>MASSAAASRLANLHRHLQPPDSNSKARN</sequence>